<comment type="caution">
    <text evidence="7">The sequence shown here is derived from an EMBL/GenBank/DDBJ whole genome shotgun (WGS) entry which is preliminary data.</text>
</comment>
<dbReference type="AlphaFoldDB" id="A0A835RBE2"/>
<dbReference type="SUPFAM" id="SSF57716">
    <property type="entry name" value="Glucocorticoid receptor-like (DNA-binding domain)"/>
    <property type="match status" value="1"/>
</dbReference>
<gene>
    <name evidence="7" type="ORF">HPP92_008057</name>
</gene>
<evidence type="ECO:0000259" key="6">
    <source>
        <dbReference type="PROSITE" id="PS50114"/>
    </source>
</evidence>
<dbReference type="Gene3D" id="3.30.50.10">
    <property type="entry name" value="Erythroid Transcription Factor GATA-1, subunit A"/>
    <property type="match status" value="1"/>
</dbReference>
<keyword evidence="8" id="KW-1185">Reference proteome</keyword>
<organism evidence="7 8">
    <name type="scientific">Vanilla planifolia</name>
    <name type="common">Vanilla</name>
    <dbReference type="NCBI Taxonomy" id="51239"/>
    <lineage>
        <taxon>Eukaryota</taxon>
        <taxon>Viridiplantae</taxon>
        <taxon>Streptophyta</taxon>
        <taxon>Embryophyta</taxon>
        <taxon>Tracheophyta</taxon>
        <taxon>Spermatophyta</taxon>
        <taxon>Magnoliopsida</taxon>
        <taxon>Liliopsida</taxon>
        <taxon>Asparagales</taxon>
        <taxon>Orchidaceae</taxon>
        <taxon>Vanilloideae</taxon>
        <taxon>Vanilleae</taxon>
        <taxon>Vanilla</taxon>
    </lineage>
</organism>
<evidence type="ECO:0000256" key="1">
    <source>
        <dbReference type="ARBA" id="ARBA00022723"/>
    </source>
</evidence>
<sequence length="169" mass="19471">MEFSFRGQNSWAVTRKRSKAEERREKVGEEMEPLKACSVCHRSKTPMWRNGPDGPKSLCNACGIKYRKRRRREEMEETAKKKVGIIRSKNSVTATAMEAAAAMSEELKRRQREKQEKILMLLLRERSKRAESWRRRWSSVGMDGGGYTKEVAEAALLLLSLSSGIYIRS</sequence>
<dbReference type="InterPro" id="IPR000679">
    <property type="entry name" value="Znf_GATA"/>
</dbReference>
<dbReference type="InterPro" id="IPR013088">
    <property type="entry name" value="Znf_NHR/GATA"/>
</dbReference>
<dbReference type="GO" id="GO:0008270">
    <property type="term" value="F:zinc ion binding"/>
    <property type="evidence" value="ECO:0007669"/>
    <property type="project" value="UniProtKB-KW"/>
</dbReference>
<name>A0A835RBE2_VANPL</name>
<dbReference type="SMART" id="SM00401">
    <property type="entry name" value="ZnF_GATA"/>
    <property type="match status" value="1"/>
</dbReference>
<proteinExistence type="predicted"/>
<evidence type="ECO:0000256" key="4">
    <source>
        <dbReference type="PROSITE-ProRule" id="PRU00094"/>
    </source>
</evidence>
<feature type="region of interest" description="Disordered" evidence="5">
    <location>
        <begin position="1"/>
        <end position="28"/>
    </location>
</feature>
<reference evidence="7 8" key="1">
    <citation type="journal article" date="2020" name="Nat. Food">
        <title>A phased Vanilla planifolia genome enables genetic improvement of flavour and production.</title>
        <authorList>
            <person name="Hasing T."/>
            <person name="Tang H."/>
            <person name="Brym M."/>
            <person name="Khazi F."/>
            <person name="Huang T."/>
            <person name="Chambers A.H."/>
        </authorList>
    </citation>
    <scope>NUCLEOTIDE SEQUENCE [LARGE SCALE GENOMIC DNA]</scope>
    <source>
        <tissue evidence="7">Leaf</tissue>
    </source>
</reference>
<dbReference type="PANTHER" id="PTHR47255">
    <property type="entry name" value="GATA TRANSCRIPTION FACTOR 22-RELATED"/>
    <property type="match status" value="1"/>
</dbReference>
<dbReference type="PANTHER" id="PTHR47255:SF4">
    <property type="entry name" value="GATA ZINC FINGER DOMAIN-CONTAINING PROTEIN 12"/>
    <property type="match status" value="1"/>
</dbReference>
<accession>A0A835RBE2</accession>
<dbReference type="CDD" id="cd00202">
    <property type="entry name" value="ZnF_GATA"/>
    <property type="match status" value="1"/>
</dbReference>
<keyword evidence="1" id="KW-0479">Metal-binding</keyword>
<evidence type="ECO:0000256" key="5">
    <source>
        <dbReference type="SAM" id="MobiDB-lite"/>
    </source>
</evidence>
<dbReference type="EMBL" id="JADCNL010000003">
    <property type="protein sequence ID" value="KAG0489246.1"/>
    <property type="molecule type" value="Genomic_DNA"/>
</dbReference>
<dbReference type="Proteomes" id="UP000636800">
    <property type="component" value="Chromosome 3"/>
</dbReference>
<dbReference type="GO" id="GO:0043565">
    <property type="term" value="F:sequence-specific DNA binding"/>
    <property type="evidence" value="ECO:0007669"/>
    <property type="project" value="InterPro"/>
</dbReference>
<feature type="compositionally biased region" description="Basic and acidic residues" evidence="5">
    <location>
        <begin position="19"/>
        <end position="28"/>
    </location>
</feature>
<keyword evidence="3" id="KW-0862">Zinc</keyword>
<evidence type="ECO:0000256" key="3">
    <source>
        <dbReference type="ARBA" id="ARBA00022833"/>
    </source>
</evidence>
<dbReference type="Pfam" id="PF00320">
    <property type="entry name" value="GATA"/>
    <property type="match status" value="1"/>
</dbReference>
<dbReference type="PROSITE" id="PS50114">
    <property type="entry name" value="GATA_ZN_FINGER_2"/>
    <property type="match status" value="1"/>
</dbReference>
<protein>
    <recommendedName>
        <fullName evidence="6">GATA-type domain-containing protein</fullName>
    </recommendedName>
</protein>
<dbReference type="GO" id="GO:0006355">
    <property type="term" value="P:regulation of DNA-templated transcription"/>
    <property type="evidence" value="ECO:0007669"/>
    <property type="project" value="InterPro"/>
</dbReference>
<evidence type="ECO:0000313" key="7">
    <source>
        <dbReference type="EMBL" id="KAG0489246.1"/>
    </source>
</evidence>
<evidence type="ECO:0000256" key="2">
    <source>
        <dbReference type="ARBA" id="ARBA00022771"/>
    </source>
</evidence>
<keyword evidence="2 4" id="KW-0863">Zinc-finger</keyword>
<dbReference type="InterPro" id="IPR052138">
    <property type="entry name" value="GATA_ZnFinger_Domain"/>
</dbReference>
<feature type="domain" description="GATA-type" evidence="6">
    <location>
        <begin position="31"/>
        <end position="89"/>
    </location>
</feature>
<evidence type="ECO:0000313" key="8">
    <source>
        <dbReference type="Proteomes" id="UP000636800"/>
    </source>
</evidence>
<feature type="compositionally biased region" description="Polar residues" evidence="5">
    <location>
        <begin position="1"/>
        <end position="12"/>
    </location>
</feature>